<reference evidence="1 2" key="2">
    <citation type="journal article" date="2022" name="Mol. Ecol. Resour.">
        <title>The genomes of chicory, endive, great burdock and yacon provide insights into Asteraceae paleo-polyploidization history and plant inulin production.</title>
        <authorList>
            <person name="Fan W."/>
            <person name="Wang S."/>
            <person name="Wang H."/>
            <person name="Wang A."/>
            <person name="Jiang F."/>
            <person name="Liu H."/>
            <person name="Zhao H."/>
            <person name="Xu D."/>
            <person name="Zhang Y."/>
        </authorList>
    </citation>
    <scope>NUCLEOTIDE SEQUENCE [LARGE SCALE GENOMIC DNA]</scope>
    <source>
        <strain evidence="2">cv. Punajuju</strain>
        <tissue evidence="1">Leaves</tissue>
    </source>
</reference>
<accession>A0ACB9FBI1</accession>
<sequence length="205" mass="23520">MKFGRGSCAACRISHHRCRLDCPFAPYFPASEPQIFMNVHRLYGPANVLRILNLLNDNERKEEAMRSIKYESYIRRVSPVHGCYGAIFYLKQLLAEMTQQLQHVRLLLDTYRDINQPTQNSLINSSFESLPVNNEINDRSVGGSSNSTTQTIDENDLEAYFVGPIDHNANETASRIMAPPNNLYDQEITNADLLRVLDDDYDEFR</sequence>
<comment type="caution">
    <text evidence="1">The sequence shown here is derived from an EMBL/GenBank/DDBJ whole genome shotgun (WGS) entry which is preliminary data.</text>
</comment>
<name>A0ACB9FBI1_CICIN</name>
<organism evidence="1 2">
    <name type="scientific">Cichorium intybus</name>
    <name type="common">Chicory</name>
    <dbReference type="NCBI Taxonomy" id="13427"/>
    <lineage>
        <taxon>Eukaryota</taxon>
        <taxon>Viridiplantae</taxon>
        <taxon>Streptophyta</taxon>
        <taxon>Embryophyta</taxon>
        <taxon>Tracheophyta</taxon>
        <taxon>Spermatophyta</taxon>
        <taxon>Magnoliopsida</taxon>
        <taxon>eudicotyledons</taxon>
        <taxon>Gunneridae</taxon>
        <taxon>Pentapetalae</taxon>
        <taxon>asterids</taxon>
        <taxon>campanulids</taxon>
        <taxon>Asterales</taxon>
        <taxon>Asteraceae</taxon>
        <taxon>Cichorioideae</taxon>
        <taxon>Cichorieae</taxon>
        <taxon>Cichoriinae</taxon>
        <taxon>Cichorium</taxon>
    </lineage>
</organism>
<dbReference type="Proteomes" id="UP001055811">
    <property type="component" value="Linkage Group LG03"/>
</dbReference>
<evidence type="ECO:0000313" key="2">
    <source>
        <dbReference type="Proteomes" id="UP001055811"/>
    </source>
</evidence>
<reference evidence="2" key="1">
    <citation type="journal article" date="2022" name="Mol. Ecol. Resour.">
        <title>The genomes of chicory, endive, great burdock and yacon provide insights into Asteraceae palaeo-polyploidization history and plant inulin production.</title>
        <authorList>
            <person name="Fan W."/>
            <person name="Wang S."/>
            <person name="Wang H."/>
            <person name="Wang A."/>
            <person name="Jiang F."/>
            <person name="Liu H."/>
            <person name="Zhao H."/>
            <person name="Xu D."/>
            <person name="Zhang Y."/>
        </authorList>
    </citation>
    <scope>NUCLEOTIDE SEQUENCE [LARGE SCALE GENOMIC DNA]</scope>
    <source>
        <strain evidence="2">cv. Punajuju</strain>
    </source>
</reference>
<gene>
    <name evidence="1" type="ORF">L2E82_19474</name>
</gene>
<keyword evidence="2" id="KW-1185">Reference proteome</keyword>
<evidence type="ECO:0000313" key="1">
    <source>
        <dbReference type="EMBL" id="KAI3768644.1"/>
    </source>
</evidence>
<protein>
    <submittedName>
        <fullName evidence="1">Uncharacterized protein</fullName>
    </submittedName>
</protein>
<dbReference type="EMBL" id="CM042011">
    <property type="protein sequence ID" value="KAI3768644.1"/>
    <property type="molecule type" value="Genomic_DNA"/>
</dbReference>
<proteinExistence type="predicted"/>